<dbReference type="OrthoDB" id="5311491at2759"/>
<evidence type="ECO:0000313" key="2">
    <source>
        <dbReference type="Proteomes" id="UP000308652"/>
    </source>
</evidence>
<reference evidence="1 2" key="1">
    <citation type="journal article" date="2019" name="Nat. Ecol. Evol.">
        <title>Megaphylogeny resolves global patterns of mushroom evolution.</title>
        <authorList>
            <person name="Varga T."/>
            <person name="Krizsan K."/>
            <person name="Foldi C."/>
            <person name="Dima B."/>
            <person name="Sanchez-Garcia M."/>
            <person name="Sanchez-Ramirez S."/>
            <person name="Szollosi G.J."/>
            <person name="Szarkandi J.G."/>
            <person name="Papp V."/>
            <person name="Albert L."/>
            <person name="Andreopoulos W."/>
            <person name="Angelini C."/>
            <person name="Antonin V."/>
            <person name="Barry K.W."/>
            <person name="Bougher N.L."/>
            <person name="Buchanan P."/>
            <person name="Buyck B."/>
            <person name="Bense V."/>
            <person name="Catcheside P."/>
            <person name="Chovatia M."/>
            <person name="Cooper J."/>
            <person name="Damon W."/>
            <person name="Desjardin D."/>
            <person name="Finy P."/>
            <person name="Geml J."/>
            <person name="Haridas S."/>
            <person name="Hughes K."/>
            <person name="Justo A."/>
            <person name="Karasinski D."/>
            <person name="Kautmanova I."/>
            <person name="Kiss B."/>
            <person name="Kocsube S."/>
            <person name="Kotiranta H."/>
            <person name="LaButti K.M."/>
            <person name="Lechner B.E."/>
            <person name="Liimatainen K."/>
            <person name="Lipzen A."/>
            <person name="Lukacs Z."/>
            <person name="Mihaltcheva S."/>
            <person name="Morgado L.N."/>
            <person name="Niskanen T."/>
            <person name="Noordeloos M.E."/>
            <person name="Ohm R.A."/>
            <person name="Ortiz-Santana B."/>
            <person name="Ovrebo C."/>
            <person name="Racz N."/>
            <person name="Riley R."/>
            <person name="Savchenko A."/>
            <person name="Shiryaev A."/>
            <person name="Soop K."/>
            <person name="Spirin V."/>
            <person name="Szebenyi C."/>
            <person name="Tomsovsky M."/>
            <person name="Tulloss R.E."/>
            <person name="Uehling J."/>
            <person name="Grigoriev I.V."/>
            <person name="Vagvolgyi C."/>
            <person name="Papp T."/>
            <person name="Martin F.M."/>
            <person name="Miettinen O."/>
            <person name="Hibbett D.S."/>
            <person name="Nagy L.G."/>
        </authorList>
    </citation>
    <scope>NUCLEOTIDE SEQUENCE [LARGE SCALE GENOMIC DNA]</scope>
    <source>
        <strain evidence="1 2">CBS 166.37</strain>
    </source>
</reference>
<gene>
    <name evidence="1" type="ORF">BDQ12DRAFT_603565</name>
</gene>
<accession>A0A5C3M4H6</accession>
<dbReference type="Gene3D" id="3.40.50.1820">
    <property type="entry name" value="alpha/beta hydrolase"/>
    <property type="match status" value="1"/>
</dbReference>
<evidence type="ECO:0000313" key="1">
    <source>
        <dbReference type="EMBL" id="TFK39623.1"/>
    </source>
</evidence>
<dbReference type="InterPro" id="IPR029058">
    <property type="entry name" value="AB_hydrolase_fold"/>
</dbReference>
<sequence>MSTSSTAKLPDGNELYFTDSGPVPNSNDYTTLLIFHGSSFHGCFCTRSLLHSFAAAHNFRTINVNRKDYPGSTKYADAELEDLKNGRLIFLERLGTLVAYLIDYFIQEGNVPKVNGDRSAGGIVPVGWSMGTATMMALFSNPTLIPKGVSRDLLEQYVRDIILYDPPHLSFGYNLPKGHNTYNPWADPDCKTMEEHYKAFNGWVSSYFDEPDGWAGNVNALDMRKCAERSTMDSWTSEEMAAICDPQAAARSELPMCVNFQMQLIFWRTDQT</sequence>
<dbReference type="EMBL" id="ML213599">
    <property type="protein sequence ID" value="TFK39623.1"/>
    <property type="molecule type" value="Genomic_DNA"/>
</dbReference>
<organism evidence="1 2">
    <name type="scientific">Crucibulum laeve</name>
    <dbReference type="NCBI Taxonomy" id="68775"/>
    <lineage>
        <taxon>Eukaryota</taxon>
        <taxon>Fungi</taxon>
        <taxon>Dikarya</taxon>
        <taxon>Basidiomycota</taxon>
        <taxon>Agaricomycotina</taxon>
        <taxon>Agaricomycetes</taxon>
        <taxon>Agaricomycetidae</taxon>
        <taxon>Agaricales</taxon>
        <taxon>Agaricineae</taxon>
        <taxon>Nidulariaceae</taxon>
        <taxon>Crucibulum</taxon>
    </lineage>
</organism>
<evidence type="ECO:0008006" key="3">
    <source>
        <dbReference type="Google" id="ProtNLM"/>
    </source>
</evidence>
<name>A0A5C3M4H6_9AGAR</name>
<keyword evidence="2" id="KW-1185">Reference proteome</keyword>
<dbReference type="Proteomes" id="UP000308652">
    <property type="component" value="Unassembled WGS sequence"/>
</dbReference>
<proteinExistence type="predicted"/>
<protein>
    <recommendedName>
        <fullName evidence="3">AB hydrolase-1 domain-containing protein</fullName>
    </recommendedName>
</protein>
<dbReference type="AlphaFoldDB" id="A0A5C3M4H6"/>
<dbReference type="SUPFAM" id="SSF53474">
    <property type="entry name" value="alpha/beta-Hydrolases"/>
    <property type="match status" value="1"/>
</dbReference>